<feature type="compositionally biased region" description="Basic and acidic residues" evidence="1">
    <location>
        <begin position="44"/>
        <end position="53"/>
    </location>
</feature>
<evidence type="ECO:0000313" key="2">
    <source>
        <dbReference type="EMBL" id="CAA9237714.1"/>
    </source>
</evidence>
<feature type="compositionally biased region" description="Low complexity" evidence="1">
    <location>
        <begin position="185"/>
        <end position="195"/>
    </location>
</feature>
<feature type="region of interest" description="Disordered" evidence="1">
    <location>
        <begin position="1"/>
        <end position="311"/>
    </location>
</feature>
<feature type="compositionally biased region" description="Low complexity" evidence="1">
    <location>
        <begin position="204"/>
        <end position="223"/>
    </location>
</feature>
<feature type="compositionally biased region" description="Low complexity" evidence="1">
    <location>
        <begin position="26"/>
        <end position="38"/>
    </location>
</feature>
<dbReference type="EMBL" id="CADCTF010000086">
    <property type="protein sequence ID" value="CAA9237714.1"/>
    <property type="molecule type" value="Genomic_DNA"/>
</dbReference>
<feature type="compositionally biased region" description="Polar residues" evidence="1">
    <location>
        <begin position="251"/>
        <end position="264"/>
    </location>
</feature>
<feature type="compositionally biased region" description="Polar residues" evidence="1">
    <location>
        <begin position="85"/>
        <end position="97"/>
    </location>
</feature>
<feature type="compositionally biased region" description="Polar residues" evidence="1">
    <location>
        <begin position="300"/>
        <end position="310"/>
    </location>
</feature>
<proteinExistence type="predicted"/>
<dbReference type="AlphaFoldDB" id="A0A6J4HZR9"/>
<feature type="compositionally biased region" description="Basic residues" evidence="1">
    <location>
        <begin position="160"/>
        <end position="177"/>
    </location>
</feature>
<organism evidence="2">
    <name type="scientific">uncultured Acidimicrobiales bacterium</name>
    <dbReference type="NCBI Taxonomy" id="310071"/>
    <lineage>
        <taxon>Bacteria</taxon>
        <taxon>Bacillati</taxon>
        <taxon>Actinomycetota</taxon>
        <taxon>Acidimicrobiia</taxon>
        <taxon>Acidimicrobiales</taxon>
        <taxon>environmental samples</taxon>
    </lineage>
</organism>
<name>A0A6J4HZR9_9ACTN</name>
<sequence>CPRRSTGWSCAPSGPATRMPTSQRCARVATTSRVAATSGPDPPLESRSRDTSRTRRTRTPASVCGGVGCSSAESTSCPSPRPGTRSATGWPSTQSVTAGPPPRAGRLSTTPVRCSRRPTSSPASTTETRGASPSCAGSASSTSSTSPPTSASICASTAAHRMRTRRRSPSARRRHRTSPSCAATSSRPPAGTRPARPARPRTPSPTTTTRATSRAGDATATSGWWPKTRRPVPSGRHGAGSCPRRDPGTDSWPTTSQSSASPSWRSEGARASAPACWPPSSSRRSAAASERSASASSCPTQRCASTSDPATQWWRLPPGRRRCCGLCRP</sequence>
<gene>
    <name evidence="2" type="ORF">AVDCRST_MAG50-1497</name>
</gene>
<feature type="compositionally biased region" description="Low complexity" evidence="1">
    <location>
        <begin position="269"/>
        <end position="299"/>
    </location>
</feature>
<evidence type="ECO:0000256" key="1">
    <source>
        <dbReference type="SAM" id="MobiDB-lite"/>
    </source>
</evidence>
<accession>A0A6J4HZR9</accession>
<feature type="non-terminal residue" evidence="2">
    <location>
        <position position="1"/>
    </location>
</feature>
<protein>
    <submittedName>
        <fullName evidence="2">Uncharacterized protein</fullName>
    </submittedName>
</protein>
<feature type="compositionally biased region" description="Low complexity" evidence="1">
    <location>
        <begin position="117"/>
        <end position="159"/>
    </location>
</feature>
<reference evidence="2" key="1">
    <citation type="submission" date="2020-02" db="EMBL/GenBank/DDBJ databases">
        <authorList>
            <person name="Meier V. D."/>
        </authorList>
    </citation>
    <scope>NUCLEOTIDE SEQUENCE</scope>
    <source>
        <strain evidence="2">AVDCRST_MAG50</strain>
    </source>
</reference>
<feature type="non-terminal residue" evidence="2">
    <location>
        <position position="329"/>
    </location>
</feature>